<dbReference type="PROSITE" id="PS50157">
    <property type="entry name" value="ZINC_FINGER_C2H2_2"/>
    <property type="match status" value="1"/>
</dbReference>
<dbReference type="EnsemblMetazoa" id="MDOA010514-RA">
    <property type="protein sequence ID" value="MDOA010514-PA"/>
    <property type="gene ID" value="MDOA010514"/>
</dbReference>
<dbReference type="VEuPathDB" id="VectorBase:MDOMA2_007825"/>
<feature type="region of interest" description="Disordered" evidence="2">
    <location>
        <begin position="417"/>
        <end position="440"/>
    </location>
</feature>
<reference evidence="4" key="1">
    <citation type="submission" date="2020-05" db="UniProtKB">
        <authorList>
            <consortium name="EnsemblMetazoa"/>
        </authorList>
    </citation>
    <scope>IDENTIFICATION</scope>
    <source>
        <strain evidence="4">Aabys</strain>
    </source>
</reference>
<sequence length="478" mass="51279">MEHLMTAFMPPAYLLGHHTPAATAAAAAALSSSSATSSPATSPNTMSASGLSKPKRWGSPPVNMGGQYINPATGKKRVQCSICFKTFCDKGALKIHFSAVHLREMHKCTVEGCNMVFSSRRSRNRHSANPNPKLHSPHIRRKISPHDGRTAQQFPVFPLGPAGLLPCGPAFPGLMPPNGSLGGPHHPGHVMFGDFSNPAAAGGVPHFQHMLNGSGHERLPLAYASSGASNNSDNDDDEGYVLDVQGSNASQGSHSDVDDYCREVDEEDEELISVSIEDETKPIAMHSEDSNEPLDFSLNKRSNDATPNSNERLSVSPVPTKQSNSFSMDTLLGKRKRSCGSESEMSFGKTSPVTIKMEQDEEASDNNCLDLSSASQPSKKSQIIATPESSPLSAEEQHLRLLQSQMFAAAAAAAAAQSQSLESPDNTSTSTPPPTAPPMWNLLSEVYRSMLMKTQHQQQQQEQSSAQYNEISTNAISV</sequence>
<evidence type="ECO:0000259" key="3">
    <source>
        <dbReference type="PROSITE" id="PS50157"/>
    </source>
</evidence>
<feature type="compositionally biased region" description="Low complexity" evidence="2">
    <location>
        <begin position="455"/>
        <end position="467"/>
    </location>
</feature>
<feature type="compositionally biased region" description="Polar residues" evidence="2">
    <location>
        <begin position="365"/>
        <end position="392"/>
    </location>
</feature>
<feature type="region of interest" description="Disordered" evidence="2">
    <location>
        <begin position="34"/>
        <end position="64"/>
    </location>
</feature>
<dbReference type="PROSITE" id="PS00028">
    <property type="entry name" value="ZINC_FINGER_C2H2_1"/>
    <property type="match status" value="1"/>
</dbReference>
<dbReference type="OrthoDB" id="10070972at2759"/>
<dbReference type="PANTHER" id="PTHR15021:SF0">
    <property type="entry name" value="DISCO-RELATED, ISOFORM A-RELATED"/>
    <property type="match status" value="1"/>
</dbReference>
<dbReference type="InterPro" id="IPR013087">
    <property type="entry name" value="Znf_C2H2_type"/>
</dbReference>
<proteinExistence type="predicted"/>
<feature type="region of interest" description="Disordered" evidence="2">
    <location>
        <begin position="120"/>
        <end position="143"/>
    </location>
</feature>
<keyword evidence="1" id="KW-0479">Metal-binding</keyword>
<feature type="compositionally biased region" description="Polar residues" evidence="2">
    <location>
        <begin position="245"/>
        <end position="254"/>
    </location>
</feature>
<feature type="region of interest" description="Disordered" evidence="2">
    <location>
        <begin position="224"/>
        <end position="258"/>
    </location>
</feature>
<dbReference type="GO" id="GO:0006355">
    <property type="term" value="P:regulation of DNA-templated transcription"/>
    <property type="evidence" value="ECO:0007669"/>
    <property type="project" value="TreeGrafter"/>
</dbReference>
<keyword evidence="1" id="KW-0862">Zinc</keyword>
<gene>
    <name evidence="4" type="primary">101896085</name>
</gene>
<organism evidence="4">
    <name type="scientific">Musca domestica</name>
    <name type="common">House fly</name>
    <dbReference type="NCBI Taxonomy" id="7370"/>
    <lineage>
        <taxon>Eukaryota</taxon>
        <taxon>Metazoa</taxon>
        <taxon>Ecdysozoa</taxon>
        <taxon>Arthropoda</taxon>
        <taxon>Hexapoda</taxon>
        <taxon>Insecta</taxon>
        <taxon>Pterygota</taxon>
        <taxon>Neoptera</taxon>
        <taxon>Endopterygota</taxon>
        <taxon>Diptera</taxon>
        <taxon>Brachycera</taxon>
        <taxon>Muscomorpha</taxon>
        <taxon>Muscoidea</taxon>
        <taxon>Muscidae</taxon>
        <taxon>Musca</taxon>
    </lineage>
</organism>
<dbReference type="AlphaFoldDB" id="A0A1I8N1A9"/>
<name>A0A1I8N1A9_MUSDO</name>
<feature type="compositionally biased region" description="Basic and acidic residues" evidence="2">
    <location>
        <begin position="278"/>
        <end position="289"/>
    </location>
</feature>
<dbReference type="GO" id="GO:0005634">
    <property type="term" value="C:nucleus"/>
    <property type="evidence" value="ECO:0007669"/>
    <property type="project" value="TreeGrafter"/>
</dbReference>
<feature type="compositionally biased region" description="Polar residues" evidence="2">
    <location>
        <begin position="304"/>
        <end position="328"/>
    </location>
</feature>
<protein>
    <recommendedName>
        <fullName evidence="3">C2H2-type domain-containing protein</fullName>
    </recommendedName>
</protein>
<feature type="compositionally biased region" description="Polar residues" evidence="2">
    <location>
        <begin position="468"/>
        <end position="478"/>
    </location>
</feature>
<feature type="compositionally biased region" description="Polar residues" evidence="2">
    <location>
        <begin position="340"/>
        <end position="353"/>
    </location>
</feature>
<dbReference type="RefSeq" id="XP_005186905.2">
    <property type="nucleotide sequence ID" value="XM_005186848.4"/>
</dbReference>
<dbReference type="Gene3D" id="3.30.160.60">
    <property type="entry name" value="Classic Zinc Finger"/>
    <property type="match status" value="1"/>
</dbReference>
<evidence type="ECO:0000256" key="2">
    <source>
        <dbReference type="SAM" id="MobiDB-lite"/>
    </source>
</evidence>
<dbReference type="GO" id="GO:0008270">
    <property type="term" value="F:zinc ion binding"/>
    <property type="evidence" value="ECO:0007669"/>
    <property type="project" value="UniProtKB-KW"/>
</dbReference>
<feature type="region of interest" description="Disordered" evidence="2">
    <location>
        <begin position="274"/>
        <end position="395"/>
    </location>
</feature>
<keyword evidence="1" id="KW-0863">Zinc-finger</keyword>
<dbReference type="InterPro" id="IPR040436">
    <property type="entry name" value="Disconnected-like"/>
</dbReference>
<feature type="compositionally biased region" description="Low complexity" evidence="2">
    <location>
        <begin position="34"/>
        <end position="49"/>
    </location>
</feature>
<dbReference type="VEuPathDB" id="VectorBase:MDOA010514"/>
<dbReference type="eggNOG" id="ENOG502QR8N">
    <property type="taxonomic scope" value="Eukaryota"/>
</dbReference>
<evidence type="ECO:0000313" key="4">
    <source>
        <dbReference type="EnsemblMetazoa" id="MDOA010514-PA"/>
    </source>
</evidence>
<feature type="domain" description="C2H2-type" evidence="3">
    <location>
        <begin position="78"/>
        <end position="106"/>
    </location>
</feature>
<dbReference type="SMART" id="SM00355">
    <property type="entry name" value="ZnF_C2H2"/>
    <property type="match status" value="2"/>
</dbReference>
<evidence type="ECO:0000256" key="1">
    <source>
        <dbReference type="PROSITE-ProRule" id="PRU00042"/>
    </source>
</evidence>
<feature type="region of interest" description="Disordered" evidence="2">
    <location>
        <begin position="452"/>
        <end position="478"/>
    </location>
</feature>
<accession>A0A1I8N1A9</accession>
<dbReference type="KEGG" id="mde:101896085"/>
<dbReference type="PANTHER" id="PTHR15021">
    <property type="entry name" value="DISCONNECTED-RELATED"/>
    <property type="match status" value="1"/>
</dbReference>